<protein>
    <submittedName>
        <fullName evidence="1">Uncharacterized protein</fullName>
    </submittedName>
</protein>
<dbReference type="EMBL" id="FOQY01000041">
    <property type="protein sequence ID" value="SFK91501.1"/>
    <property type="molecule type" value="Genomic_DNA"/>
</dbReference>
<dbReference type="GeneID" id="96302906"/>
<proteinExistence type="predicted"/>
<dbReference type="Proteomes" id="UP000199111">
    <property type="component" value="Unassembled WGS sequence"/>
</dbReference>
<dbReference type="RefSeq" id="WP_093891436.1">
    <property type="nucleotide sequence ID" value="NZ_FOQY01000041.1"/>
</dbReference>
<evidence type="ECO:0000313" key="1">
    <source>
        <dbReference type="EMBL" id="SFK91501.1"/>
    </source>
</evidence>
<accession>A0A1I4DHY1</accession>
<organism evidence="1 2">
    <name type="scientific">Streptosporangium canum</name>
    <dbReference type="NCBI Taxonomy" id="324952"/>
    <lineage>
        <taxon>Bacteria</taxon>
        <taxon>Bacillati</taxon>
        <taxon>Actinomycetota</taxon>
        <taxon>Actinomycetes</taxon>
        <taxon>Streptosporangiales</taxon>
        <taxon>Streptosporangiaceae</taxon>
        <taxon>Streptosporangium</taxon>
    </lineage>
</organism>
<gene>
    <name evidence="1" type="ORF">SAMN05216275_1418</name>
</gene>
<name>A0A1I4DHY1_9ACTN</name>
<dbReference type="AlphaFoldDB" id="A0A1I4DHY1"/>
<reference evidence="2" key="1">
    <citation type="submission" date="2016-10" db="EMBL/GenBank/DDBJ databases">
        <authorList>
            <person name="Varghese N."/>
            <person name="Submissions S."/>
        </authorList>
    </citation>
    <scope>NUCLEOTIDE SEQUENCE [LARGE SCALE GENOMIC DNA]</scope>
    <source>
        <strain evidence="2">CGMCC 4.2126</strain>
    </source>
</reference>
<keyword evidence="2" id="KW-1185">Reference proteome</keyword>
<sequence length="136" mass="14547">MSDSPITVRLPRNMLDLLVPEGSTLALAWVVLVGDRAQITTTPDGRPVYGAVTSWNPILPLRDQFEATTFAERLGEASIGGVCADQWLWYPVSGECPALVELYGVVDDDQVQTEVAIAPLTALLADAPEQAPAVEA</sequence>
<evidence type="ECO:0000313" key="2">
    <source>
        <dbReference type="Proteomes" id="UP000199111"/>
    </source>
</evidence>